<proteinExistence type="predicted"/>
<accession>A0ABY5PLE3</accession>
<dbReference type="Proteomes" id="UP001058860">
    <property type="component" value="Chromosome"/>
</dbReference>
<reference evidence="3" key="1">
    <citation type="submission" date="2021-11" db="EMBL/GenBank/DDBJ databases">
        <title>Cultivation dependent microbiological survey of springs from the worlds oldest radium mine currently devoted to the extraction of radon-saturated water.</title>
        <authorList>
            <person name="Kapinusova G."/>
            <person name="Smrhova T."/>
            <person name="Strejcek M."/>
            <person name="Suman J."/>
            <person name="Jani K."/>
            <person name="Pajer P."/>
            <person name="Uhlik O."/>
        </authorList>
    </citation>
    <scope>NUCLEOTIDE SEQUENCE [LARGE SCALE GENOMIC DNA]</scope>
    <source>
        <strain evidence="3">J379</strain>
    </source>
</reference>
<name>A0ABY5PLE3_9ACTN</name>
<gene>
    <name evidence="2" type="ORF">LRS13_08290</name>
</gene>
<keyword evidence="3" id="KW-1185">Reference proteome</keyword>
<organism evidence="2 3">
    <name type="scientific">Svornostia abyssi</name>
    <dbReference type="NCBI Taxonomy" id="2898438"/>
    <lineage>
        <taxon>Bacteria</taxon>
        <taxon>Bacillati</taxon>
        <taxon>Actinomycetota</taxon>
        <taxon>Thermoleophilia</taxon>
        <taxon>Solirubrobacterales</taxon>
        <taxon>Baekduiaceae</taxon>
        <taxon>Svornostia</taxon>
    </lineage>
</organism>
<feature type="signal peptide" evidence="1">
    <location>
        <begin position="1"/>
        <end position="23"/>
    </location>
</feature>
<feature type="chain" id="PRO_5045543368" evidence="1">
    <location>
        <begin position="24"/>
        <end position="137"/>
    </location>
</feature>
<evidence type="ECO:0000313" key="3">
    <source>
        <dbReference type="Proteomes" id="UP001058860"/>
    </source>
</evidence>
<keyword evidence="1" id="KW-0732">Signal</keyword>
<sequence>MVRAALATAATTLAALALTAAPAQPTSVPAESLEGTWTGTLTQKMTQPFTVTATIRSFNRFTATNPVRYGAPLRCRGHWRYLDRKGDVYRFRETITAGDSDTCKGSGTVSITWKGGDRATYRFTGGGVTSTGPLKRK</sequence>
<protein>
    <submittedName>
        <fullName evidence="2">Uncharacterized protein</fullName>
    </submittedName>
</protein>
<evidence type="ECO:0000256" key="1">
    <source>
        <dbReference type="SAM" id="SignalP"/>
    </source>
</evidence>
<dbReference type="EMBL" id="CP088295">
    <property type="protein sequence ID" value="UUY05503.1"/>
    <property type="molecule type" value="Genomic_DNA"/>
</dbReference>
<evidence type="ECO:0000313" key="2">
    <source>
        <dbReference type="EMBL" id="UUY05503.1"/>
    </source>
</evidence>
<dbReference type="RefSeq" id="WP_353865955.1">
    <property type="nucleotide sequence ID" value="NZ_CP088295.1"/>
</dbReference>